<reference evidence="1 2" key="1">
    <citation type="journal article" date="2015" name="Nature">
        <title>rRNA introns, odd ribosomes, and small enigmatic genomes across a large radiation of phyla.</title>
        <authorList>
            <person name="Brown C.T."/>
            <person name="Hug L.A."/>
            <person name="Thomas B.C."/>
            <person name="Sharon I."/>
            <person name="Castelle C.J."/>
            <person name="Singh A."/>
            <person name="Wilkins M.J."/>
            <person name="Williams K.H."/>
            <person name="Banfield J.F."/>
        </authorList>
    </citation>
    <scope>NUCLEOTIDE SEQUENCE [LARGE SCALE GENOMIC DNA]</scope>
</reference>
<sequence length="251" mass="29510">MESRDVLRRVSIEFLENRMKNTKDKPILFLTLGFPGSGKTYFSRRFAKDYDLVHLNSDAIRAKLFSEPKYTQEENKILFRAMDILTDQLLSQGVSVIYDANITKKIYRDRLYKIARKNQATSLLLWFQTSVETARRRLAKRINDGSKSQSRFQVYVNDEVLSRIKDEEEHPTNREKYIAINGARSYKKQKELVEGYLFHSKKNQLKKTGIHNLDLGISPDAKFSREEIYSYLDEKFNFKNNNESSNLKPNE</sequence>
<evidence type="ECO:0000313" key="2">
    <source>
        <dbReference type="Proteomes" id="UP000033934"/>
    </source>
</evidence>
<dbReference type="AlphaFoldDB" id="A0A0G0LJH7"/>
<dbReference type="SUPFAM" id="SSF52540">
    <property type="entry name" value="P-loop containing nucleoside triphosphate hydrolases"/>
    <property type="match status" value="1"/>
</dbReference>
<dbReference type="InterPro" id="IPR027417">
    <property type="entry name" value="P-loop_NTPase"/>
</dbReference>
<dbReference type="Gene3D" id="3.40.50.300">
    <property type="entry name" value="P-loop containing nucleotide triphosphate hydrolases"/>
    <property type="match status" value="1"/>
</dbReference>
<dbReference type="Pfam" id="PF13671">
    <property type="entry name" value="AAA_33"/>
    <property type="match status" value="1"/>
</dbReference>
<name>A0A0G0LJH7_9BACT</name>
<protein>
    <recommendedName>
        <fullName evidence="3">UDP-N-acetylglucosamine kinase</fullName>
    </recommendedName>
</protein>
<dbReference type="PANTHER" id="PTHR37807">
    <property type="entry name" value="OS07G0160300 PROTEIN"/>
    <property type="match status" value="1"/>
</dbReference>
<proteinExistence type="predicted"/>
<evidence type="ECO:0000313" key="1">
    <source>
        <dbReference type="EMBL" id="KKQ88085.1"/>
    </source>
</evidence>
<evidence type="ECO:0008006" key="3">
    <source>
        <dbReference type="Google" id="ProtNLM"/>
    </source>
</evidence>
<dbReference type="PANTHER" id="PTHR37807:SF3">
    <property type="entry name" value="OS07G0160300 PROTEIN"/>
    <property type="match status" value="1"/>
</dbReference>
<organism evidence="1 2">
    <name type="scientific">Berkelbacteria bacterium GW2011_GWA2_38_9</name>
    <dbReference type="NCBI Taxonomy" id="1618334"/>
    <lineage>
        <taxon>Bacteria</taxon>
        <taxon>Candidatus Berkelbacteria</taxon>
    </lineage>
</organism>
<accession>A0A0G0LJH7</accession>
<dbReference type="EMBL" id="LBVO01000040">
    <property type="protein sequence ID" value="KKQ88085.1"/>
    <property type="molecule type" value="Genomic_DNA"/>
</dbReference>
<comment type="caution">
    <text evidence="1">The sequence shown here is derived from an EMBL/GenBank/DDBJ whole genome shotgun (WGS) entry which is preliminary data.</text>
</comment>
<gene>
    <name evidence="1" type="ORF">UT11_C0040G0002</name>
</gene>
<dbReference type="Proteomes" id="UP000033934">
    <property type="component" value="Unassembled WGS sequence"/>
</dbReference>